<reference evidence="2" key="1">
    <citation type="journal article" date="2014" name="Int. J. Syst. Evol. Microbiol.">
        <title>Complete genome sequence of Corynebacterium casei LMG S-19264T (=DSM 44701T), isolated from a smear-ripened cheese.</title>
        <authorList>
            <consortium name="US DOE Joint Genome Institute (JGI-PGF)"/>
            <person name="Walter F."/>
            <person name="Albersmeier A."/>
            <person name="Kalinowski J."/>
            <person name="Ruckert C."/>
        </authorList>
    </citation>
    <scope>NUCLEOTIDE SEQUENCE</scope>
    <source>
        <strain evidence="2">CGMCC 1.12785</strain>
    </source>
</reference>
<accession>A0A8J2TYN5</accession>
<sequence>MSLPEEQLGLLDADLIVVFPIGVSASDVTGQVLFEQLPAVQDGRAIVFDEDDEAIRLAYSANTVLSVPYALENVVPLLSDALT</sequence>
<protein>
    <recommendedName>
        <fullName evidence="1">Fe/B12 periplasmic-binding domain-containing protein</fullName>
    </recommendedName>
</protein>
<dbReference type="Proteomes" id="UP000616114">
    <property type="component" value="Unassembled WGS sequence"/>
</dbReference>
<gene>
    <name evidence="2" type="ORF">GCM10011333_19670</name>
</gene>
<dbReference type="Gene3D" id="3.40.50.1980">
    <property type="entry name" value="Nitrogenase molybdenum iron protein domain"/>
    <property type="match status" value="1"/>
</dbReference>
<dbReference type="AlphaFoldDB" id="A0A8J2TYN5"/>
<organism evidence="2 3">
    <name type="scientific">Sediminivirga luteola</name>
    <dbReference type="NCBI Taxonomy" id="1774748"/>
    <lineage>
        <taxon>Bacteria</taxon>
        <taxon>Bacillati</taxon>
        <taxon>Actinomycetota</taxon>
        <taxon>Actinomycetes</taxon>
        <taxon>Micrococcales</taxon>
        <taxon>Brevibacteriaceae</taxon>
        <taxon>Sediminivirga</taxon>
    </lineage>
</organism>
<dbReference type="EMBL" id="BMFY01000007">
    <property type="protein sequence ID" value="GGA16615.1"/>
    <property type="molecule type" value="Genomic_DNA"/>
</dbReference>
<reference evidence="2" key="2">
    <citation type="submission" date="2020-09" db="EMBL/GenBank/DDBJ databases">
        <authorList>
            <person name="Sun Q."/>
            <person name="Zhou Y."/>
        </authorList>
    </citation>
    <scope>NUCLEOTIDE SEQUENCE</scope>
    <source>
        <strain evidence="2">CGMCC 1.12785</strain>
    </source>
</reference>
<comment type="caution">
    <text evidence="2">The sequence shown here is derived from an EMBL/GenBank/DDBJ whole genome shotgun (WGS) entry which is preliminary data.</text>
</comment>
<evidence type="ECO:0000259" key="1">
    <source>
        <dbReference type="PROSITE" id="PS50983"/>
    </source>
</evidence>
<dbReference type="InterPro" id="IPR002491">
    <property type="entry name" value="ABC_transptr_periplasmic_BD"/>
</dbReference>
<evidence type="ECO:0000313" key="3">
    <source>
        <dbReference type="Proteomes" id="UP000616114"/>
    </source>
</evidence>
<dbReference type="SUPFAM" id="SSF53807">
    <property type="entry name" value="Helical backbone' metal receptor"/>
    <property type="match status" value="1"/>
</dbReference>
<dbReference type="RefSeq" id="WP_229745062.1">
    <property type="nucleotide sequence ID" value="NZ_BMFY01000007.1"/>
</dbReference>
<dbReference type="PROSITE" id="PS50983">
    <property type="entry name" value="FE_B12_PBP"/>
    <property type="match status" value="1"/>
</dbReference>
<feature type="domain" description="Fe/B12 periplasmic-binding" evidence="1">
    <location>
        <begin position="1"/>
        <end position="82"/>
    </location>
</feature>
<evidence type="ECO:0000313" key="2">
    <source>
        <dbReference type="EMBL" id="GGA16615.1"/>
    </source>
</evidence>
<proteinExistence type="predicted"/>
<name>A0A8J2TYN5_9MICO</name>
<keyword evidence="3" id="KW-1185">Reference proteome</keyword>